<keyword evidence="2" id="KW-1185">Reference proteome</keyword>
<evidence type="ECO:0008006" key="3">
    <source>
        <dbReference type="Google" id="ProtNLM"/>
    </source>
</evidence>
<comment type="caution">
    <text evidence="1">The sequence shown here is derived from an EMBL/GenBank/DDBJ whole genome shotgun (WGS) entry which is preliminary data.</text>
</comment>
<name>A0A317DVK0_9PROT</name>
<dbReference type="AlphaFoldDB" id="A0A317DVK0"/>
<dbReference type="Proteomes" id="UP000245461">
    <property type="component" value="Unassembled WGS sequence"/>
</dbReference>
<reference evidence="1 2" key="1">
    <citation type="submission" date="2018-05" db="EMBL/GenBank/DDBJ databases">
        <title>Zavarzinia sp. HR-AS.</title>
        <authorList>
            <person name="Lee Y."/>
            <person name="Jeon C.O."/>
        </authorList>
    </citation>
    <scope>NUCLEOTIDE SEQUENCE [LARGE SCALE GENOMIC DNA]</scope>
    <source>
        <strain evidence="1 2">HR-AS</strain>
    </source>
</reference>
<evidence type="ECO:0000313" key="1">
    <source>
        <dbReference type="EMBL" id="PWR18404.1"/>
    </source>
</evidence>
<evidence type="ECO:0000313" key="2">
    <source>
        <dbReference type="Proteomes" id="UP000245461"/>
    </source>
</evidence>
<gene>
    <name evidence="1" type="ORF">DKG74_19320</name>
</gene>
<dbReference type="EMBL" id="QGLE01000015">
    <property type="protein sequence ID" value="PWR18404.1"/>
    <property type="molecule type" value="Genomic_DNA"/>
</dbReference>
<organism evidence="1 2">
    <name type="scientific">Zavarzinia aquatilis</name>
    <dbReference type="NCBI Taxonomy" id="2211142"/>
    <lineage>
        <taxon>Bacteria</taxon>
        <taxon>Pseudomonadati</taxon>
        <taxon>Pseudomonadota</taxon>
        <taxon>Alphaproteobacteria</taxon>
        <taxon>Rhodospirillales</taxon>
        <taxon>Zavarziniaceae</taxon>
        <taxon>Zavarzinia</taxon>
    </lineage>
</organism>
<protein>
    <recommendedName>
        <fullName evidence="3">HTH cro/C1-type domain-containing protein</fullName>
    </recommendedName>
</protein>
<proteinExistence type="predicted"/>
<sequence>MLRWARERAGIRDAGDLTGRFPKISAWESGHARRPPQTQMEAFARAVHAPVGDLFLPAPRRCMVVGARRCGATRWRPNFPCLLALSACREARASAPQDAEIE</sequence>
<accession>A0A317DVK0</accession>